<reference evidence="1 2" key="1">
    <citation type="submission" date="2019-02" db="EMBL/GenBank/DDBJ databases">
        <authorList>
            <person name="Li Y."/>
        </authorList>
    </citation>
    <scope>NUCLEOTIDE SEQUENCE [LARGE SCALE GENOMIC DNA]</scope>
    <source>
        <strain evidence="1 2">30C10-4-7</strain>
    </source>
</reference>
<sequence>MLSNSRCLLKWRQEREAIGWKHIRNMQRTGLFLFLLFAALFVSGQQTDSTGKATLFEKAPMGLVRFYFDDYYYLVDKDCAFKSIERVSQFLVDKNVFHADFRDFDRNGTVILTGYHNKGVKEGPFKAYHPDGTLKWEVTFENDKPIGDWKYYYPDGKPMLTVNYDEAAGRIMAFWDRRGQQRIKDGNGSYTFRMPFAFYNEYGYPFFERKGRIRHGVPRGYWTTHMIDPNEKKILYTEEIFNDMGVLDNGYNLFLDARYRTPMAILPISYFYTAERLLSKPCSFDDHSGFNTYLSEKFSAMLTSSPTLTNIEDKFSYEVALDEEGNPADVTLKDSLTTKELNRYLEMVFPEIPFYFPSLDETGNAIPDTITVHGNLSINDAGQFYFHSFRIVREKQP</sequence>
<proteinExistence type="predicted"/>
<evidence type="ECO:0000313" key="2">
    <source>
        <dbReference type="Proteomes" id="UP000292855"/>
    </source>
</evidence>
<keyword evidence="2" id="KW-1185">Reference proteome</keyword>
<dbReference type="SUPFAM" id="SSF82185">
    <property type="entry name" value="Histone H3 K4-specific methyltransferase SET7/9 N-terminal domain"/>
    <property type="match status" value="1"/>
</dbReference>
<gene>
    <name evidence="1" type="ORF">EWE74_16780</name>
</gene>
<dbReference type="Gene3D" id="3.90.930.1">
    <property type="match status" value="1"/>
</dbReference>
<evidence type="ECO:0008006" key="3">
    <source>
        <dbReference type="Google" id="ProtNLM"/>
    </source>
</evidence>
<protein>
    <recommendedName>
        <fullName evidence="3">Toxin-antitoxin system YwqK family antitoxin</fullName>
    </recommendedName>
</protein>
<accession>A0A4Q6XGG9</accession>
<dbReference type="InterPro" id="IPR011652">
    <property type="entry name" value="MORN_2"/>
</dbReference>
<dbReference type="AlphaFoldDB" id="A0A4Q6XGG9"/>
<dbReference type="OrthoDB" id="9812355at2"/>
<comment type="caution">
    <text evidence="1">The sequence shown here is derived from an EMBL/GenBank/DDBJ whole genome shotgun (WGS) entry which is preliminary data.</text>
</comment>
<evidence type="ECO:0000313" key="1">
    <source>
        <dbReference type="EMBL" id="RZF58971.1"/>
    </source>
</evidence>
<dbReference type="Proteomes" id="UP000292855">
    <property type="component" value="Unassembled WGS sequence"/>
</dbReference>
<name>A0A4Q6XGG9_9SPHI</name>
<dbReference type="Pfam" id="PF07661">
    <property type="entry name" value="MORN_2"/>
    <property type="match status" value="2"/>
</dbReference>
<dbReference type="EMBL" id="SGIT01000003">
    <property type="protein sequence ID" value="RZF58971.1"/>
    <property type="molecule type" value="Genomic_DNA"/>
</dbReference>
<organism evidence="1 2">
    <name type="scientific">Sphingobacterium corticibacterium</name>
    <dbReference type="NCBI Taxonomy" id="2484746"/>
    <lineage>
        <taxon>Bacteria</taxon>
        <taxon>Pseudomonadati</taxon>
        <taxon>Bacteroidota</taxon>
        <taxon>Sphingobacteriia</taxon>
        <taxon>Sphingobacteriales</taxon>
        <taxon>Sphingobacteriaceae</taxon>
        <taxon>Sphingobacterium</taxon>
    </lineage>
</organism>